<dbReference type="Proteomes" id="UP001519887">
    <property type="component" value="Unassembled WGS sequence"/>
</dbReference>
<evidence type="ECO:0000313" key="2">
    <source>
        <dbReference type="EMBL" id="MBW7457563.1"/>
    </source>
</evidence>
<dbReference type="InterPro" id="IPR025668">
    <property type="entry name" value="Tnp_DDE_dom"/>
</dbReference>
<accession>A0ABS7C9I9</accession>
<feature type="domain" description="Transposase DDE" evidence="1">
    <location>
        <begin position="2"/>
        <end position="50"/>
    </location>
</feature>
<evidence type="ECO:0000313" key="3">
    <source>
        <dbReference type="Proteomes" id="UP001519887"/>
    </source>
</evidence>
<keyword evidence="3" id="KW-1185">Reference proteome</keyword>
<name>A0ABS7C9I9_9BACL</name>
<organism evidence="2 3">
    <name type="scientific">Paenibacillus sepulcri</name>
    <dbReference type="NCBI Taxonomy" id="359917"/>
    <lineage>
        <taxon>Bacteria</taxon>
        <taxon>Bacillati</taxon>
        <taxon>Bacillota</taxon>
        <taxon>Bacilli</taxon>
        <taxon>Bacillales</taxon>
        <taxon>Paenibacillaceae</taxon>
        <taxon>Paenibacillus</taxon>
    </lineage>
</organism>
<sequence>QLYRKRKETIERSFADAKELHGFRYCRLRGLQNATEQALMTATVQNMKKIALQLERRASKG</sequence>
<dbReference type="EMBL" id="JAHZIK010000890">
    <property type="protein sequence ID" value="MBW7457563.1"/>
    <property type="molecule type" value="Genomic_DNA"/>
</dbReference>
<proteinExistence type="predicted"/>
<gene>
    <name evidence="2" type="ORF">K0U00_26320</name>
</gene>
<protein>
    <submittedName>
        <fullName evidence="2">Transposase</fullName>
    </submittedName>
</protein>
<reference evidence="2 3" key="1">
    <citation type="submission" date="2021-07" db="EMBL/GenBank/DDBJ databases">
        <title>Paenibacillus radiodurans sp. nov., isolated from the southeastern edge of Tengger Desert.</title>
        <authorList>
            <person name="Zhang G."/>
        </authorList>
    </citation>
    <scope>NUCLEOTIDE SEQUENCE [LARGE SCALE GENOMIC DNA]</scope>
    <source>
        <strain evidence="2 3">CCM 7311</strain>
    </source>
</reference>
<evidence type="ECO:0000259" key="1">
    <source>
        <dbReference type="Pfam" id="PF13751"/>
    </source>
</evidence>
<comment type="caution">
    <text evidence="2">The sequence shown here is derived from an EMBL/GenBank/DDBJ whole genome shotgun (WGS) entry which is preliminary data.</text>
</comment>
<feature type="non-terminal residue" evidence="2">
    <location>
        <position position="1"/>
    </location>
</feature>
<dbReference type="Pfam" id="PF13751">
    <property type="entry name" value="DDE_Tnp_1_6"/>
    <property type="match status" value="1"/>
</dbReference>